<dbReference type="AlphaFoldDB" id="A0A5N6L8R3"/>
<evidence type="ECO:0000256" key="1">
    <source>
        <dbReference type="SAM" id="SignalP"/>
    </source>
</evidence>
<feature type="signal peptide" evidence="1">
    <location>
        <begin position="1"/>
        <end position="28"/>
    </location>
</feature>
<evidence type="ECO:0000313" key="3">
    <source>
        <dbReference type="Proteomes" id="UP000327013"/>
    </source>
</evidence>
<dbReference type="PANTHER" id="PTHR39112:SF1">
    <property type="entry name" value="PROTEIN RALF-LIKE 27"/>
    <property type="match status" value="1"/>
</dbReference>
<evidence type="ECO:0000313" key="2">
    <source>
        <dbReference type="EMBL" id="KAC3473548.1"/>
    </source>
</evidence>
<sequence length="104" mass="11384">MGTQLTVSFTVSFAVFLISLATNVSAAAATLDGNTSFSWTVSEFIGEEGVPLMESEVSRSLLGIHLKDPLKRPPVCNAKIYGNCIMLTGDRYRPCDYFNRCKRG</sequence>
<name>A0A5N6L8R3_9ROSI</name>
<feature type="chain" id="PRO_5024345792" evidence="1">
    <location>
        <begin position="29"/>
        <end position="104"/>
    </location>
</feature>
<comment type="caution">
    <text evidence="2">The sequence shown here is derived from an EMBL/GenBank/DDBJ whole genome shotgun (WGS) entry which is preliminary data.</text>
</comment>
<keyword evidence="1" id="KW-0732">Signal</keyword>
<proteinExistence type="predicted"/>
<organism evidence="2 3">
    <name type="scientific">Carpinus fangiana</name>
    <dbReference type="NCBI Taxonomy" id="176857"/>
    <lineage>
        <taxon>Eukaryota</taxon>
        <taxon>Viridiplantae</taxon>
        <taxon>Streptophyta</taxon>
        <taxon>Embryophyta</taxon>
        <taxon>Tracheophyta</taxon>
        <taxon>Spermatophyta</taxon>
        <taxon>Magnoliopsida</taxon>
        <taxon>eudicotyledons</taxon>
        <taxon>Gunneridae</taxon>
        <taxon>Pentapetalae</taxon>
        <taxon>rosids</taxon>
        <taxon>fabids</taxon>
        <taxon>Fagales</taxon>
        <taxon>Betulaceae</taxon>
        <taxon>Carpinus</taxon>
    </lineage>
</organism>
<dbReference type="Proteomes" id="UP000327013">
    <property type="component" value="Unassembled WGS sequence"/>
</dbReference>
<dbReference type="EMBL" id="VIBQ01000847">
    <property type="protein sequence ID" value="KAC3473548.1"/>
    <property type="molecule type" value="Genomic_DNA"/>
</dbReference>
<dbReference type="OrthoDB" id="939422at2759"/>
<protein>
    <submittedName>
        <fullName evidence="2">Uncharacterized protein</fullName>
    </submittedName>
</protein>
<dbReference type="PANTHER" id="PTHR39112">
    <property type="entry name" value="PROTEIN RALF-LIKE 27-RELATED"/>
    <property type="match status" value="1"/>
</dbReference>
<keyword evidence="3" id="KW-1185">Reference proteome</keyword>
<reference evidence="2 3" key="1">
    <citation type="submission" date="2019-06" db="EMBL/GenBank/DDBJ databases">
        <title>A chromosomal-level reference genome of Carpinus fangiana (Coryloideae, Betulaceae).</title>
        <authorList>
            <person name="Yang X."/>
            <person name="Wang Z."/>
            <person name="Zhang L."/>
            <person name="Hao G."/>
            <person name="Liu J."/>
            <person name="Yang Y."/>
        </authorList>
    </citation>
    <scope>NUCLEOTIDE SEQUENCE [LARGE SCALE GENOMIC DNA]</scope>
    <source>
        <strain evidence="2">Cfa_2016G</strain>
        <tissue evidence="2">Leaf</tissue>
    </source>
</reference>
<gene>
    <name evidence="2" type="ORF">FH972_027197</name>
</gene>
<accession>A0A5N6L8R3</accession>
<dbReference type="InterPro" id="IPR039252">
    <property type="entry name" value="RALFL27"/>
</dbReference>